<feature type="chain" id="PRO_5020607705" evidence="2">
    <location>
        <begin position="24"/>
        <end position="618"/>
    </location>
</feature>
<dbReference type="NCBIfam" id="NF045826">
    <property type="entry name" value="lipo_P68"/>
    <property type="match status" value="1"/>
</dbReference>
<organism evidence="4 5">
    <name type="scientific">Mycoplasma testudineum</name>
    <dbReference type="NCBI Taxonomy" id="244584"/>
    <lineage>
        <taxon>Bacteria</taxon>
        <taxon>Bacillati</taxon>
        <taxon>Mycoplasmatota</taxon>
        <taxon>Mollicutes</taxon>
        <taxon>Mycoplasmataceae</taxon>
        <taxon>Mycoplasma</taxon>
    </lineage>
</organism>
<comment type="caution">
    <text evidence="4">The sequence shown here is derived from an EMBL/GenBank/DDBJ whole genome shotgun (WGS) entry which is preliminary data.</text>
</comment>
<dbReference type="InterPro" id="IPR054825">
    <property type="entry name" value="P68-like"/>
</dbReference>
<reference evidence="4 5" key="1">
    <citation type="submission" date="2019-03" db="EMBL/GenBank/DDBJ databases">
        <title>Genomic Encyclopedia of Archaeal and Bacterial Type Strains, Phase II (KMG-II): from individual species to whole genera.</title>
        <authorList>
            <person name="Goeker M."/>
        </authorList>
    </citation>
    <scope>NUCLEOTIDE SEQUENCE [LARGE SCALE GENOMIC DNA]</scope>
    <source>
        <strain evidence="4 5">ATCC 700618</strain>
    </source>
</reference>
<dbReference type="AlphaFoldDB" id="A0A4R6IFH0"/>
<dbReference type="EMBL" id="SNWN01000010">
    <property type="protein sequence ID" value="TDO20438.1"/>
    <property type="molecule type" value="Genomic_DNA"/>
</dbReference>
<keyword evidence="5" id="KW-1185">Reference proteome</keyword>
<sequence length="618" mass="69761">MKIKNIFKQFALPFAAISTAAMAISCSSNNPSTAKFDTVNDGKIVLQTAQQEFFPMFKALKKVVDFYNEQQKNIDGFIPVVLNSRNNLNVTTEAELITKITNSIRAKDVNNIPNLVMANKSLTQPLFANGMLLDLTNSKITKEIFTDTMYHYENDLPGINLDNSKIYNIPYSLINSDNMVFNLDAMAHIFREIKKNGATIDTNSNIYKKVAEVNQNLLENPDSSDFKPANDNYDWGSSNGIVDSTTFLDLTINDSTFDSFKNSTDFANRVRNSLTPLQGKKLPNIGGIDYAWILFSKVMLKLNNYSNNDYLWKIDNTGRTVFNFIGNSDIAKSNQEKIKQAFNTIIGEWSYEDANKEAAFRITQTGERGDATPWLIRDNLMAFSYGPNVEYSHSVFSSASLKDFNSDGRANIDAWLKRDEVYWKNQLFKIEETDTQGGFVPDGSSLLAIHANEIENKGTIKFLEWLFTGNLIDENNQSIKVTNYLMKNSGYVIGTKEAISDETVDFFKKELSTIENGNSFLKTKSINESETSFDDRLGFTNPIDEETWYSINSVQRTIEDLSKNNSMSNISHLVSINSNTALSSITNTMVNYLTNAQKNKQLNAETFLDTLIRIAREL</sequence>
<dbReference type="RefSeq" id="WP_094254438.1">
    <property type="nucleotide sequence ID" value="NZ_NNCE01000002.1"/>
</dbReference>
<accession>A0A4R6IFH0</accession>
<protein>
    <submittedName>
        <fullName evidence="4">Putative lipoprotein</fullName>
    </submittedName>
</protein>
<comment type="similarity">
    <text evidence="1">Belongs to the MG185/MG260 family.</text>
</comment>
<feature type="domain" description="Mycoplasma lipoprotein C-terminal" evidence="3">
    <location>
        <begin position="443"/>
        <end position="526"/>
    </location>
</feature>
<feature type="signal peptide" evidence="2">
    <location>
        <begin position="1"/>
        <end position="23"/>
    </location>
</feature>
<dbReference type="Proteomes" id="UP000295518">
    <property type="component" value="Unassembled WGS sequence"/>
</dbReference>
<dbReference type="OrthoDB" id="400110at2"/>
<dbReference type="Pfam" id="PF03202">
    <property type="entry name" value="Lipoprotein_10"/>
    <property type="match status" value="1"/>
</dbReference>
<evidence type="ECO:0000256" key="1">
    <source>
        <dbReference type="ARBA" id="ARBA00009031"/>
    </source>
</evidence>
<evidence type="ECO:0000313" key="4">
    <source>
        <dbReference type="EMBL" id="TDO20438.1"/>
    </source>
</evidence>
<evidence type="ECO:0000313" key="5">
    <source>
        <dbReference type="Proteomes" id="UP000295518"/>
    </source>
</evidence>
<name>A0A4R6IFH0_9MOLU</name>
<keyword evidence="4" id="KW-0449">Lipoprotein</keyword>
<dbReference type="PROSITE" id="PS51257">
    <property type="entry name" value="PROKAR_LIPOPROTEIN"/>
    <property type="match status" value="1"/>
</dbReference>
<proteinExistence type="inferred from homology"/>
<evidence type="ECO:0000259" key="3">
    <source>
        <dbReference type="Pfam" id="PF03202"/>
    </source>
</evidence>
<evidence type="ECO:0000256" key="2">
    <source>
        <dbReference type="SAM" id="SignalP"/>
    </source>
</evidence>
<gene>
    <name evidence="4" type="ORF">EI74_0264</name>
</gene>
<dbReference type="InterPro" id="IPR004890">
    <property type="entry name" value="Lipoprotein_10_C"/>
</dbReference>
<dbReference type="Gene3D" id="3.40.190.10">
    <property type="entry name" value="Periplasmic binding protein-like II"/>
    <property type="match status" value="1"/>
</dbReference>
<keyword evidence="2" id="KW-0732">Signal</keyword>